<dbReference type="EMBL" id="MT732474">
    <property type="protein sequence ID" value="QQV91518.1"/>
    <property type="molecule type" value="Genomic_DNA"/>
</dbReference>
<name>A0A8E4ZK76_9CAUD</name>
<gene>
    <name evidence="1" type="ORF">Gundel1_81</name>
</gene>
<accession>A0A8E4ZK76</accession>
<proteinExistence type="predicted"/>
<reference evidence="1" key="1">
    <citation type="submission" date="2020-07" db="EMBL/GenBank/DDBJ databases">
        <title>Highly diverse flavobacterial phages as mortality factor during North Sea spring blooms.</title>
        <authorList>
            <person name="Bartlau N."/>
            <person name="Wichels A."/>
            <person name="Krohne G."/>
            <person name="Adriaenssens E.M."/>
            <person name="Heins A."/>
            <person name="Fuchs B.M."/>
            <person name="Amann R."/>
            <person name="Moraru C."/>
        </authorList>
    </citation>
    <scope>NUCLEOTIDE SEQUENCE</scope>
</reference>
<keyword evidence="2" id="KW-1185">Reference proteome</keyword>
<sequence>MKKIILTLLLIVISSSTFAQNITRLPKRVKVATWVPASSTDKIVSKDQEGFLNETQITVQQMTDAINGGGAQNLQQVTNEGSTTTNSITRTRAGSSRLSSDAFIIRDTGSNSTGSILFDNDGNDFRISQNTSGGEIGATSSLRFTYSSGFIPQPIDMLVLGTNSTSLNNNLTINSASNQLRLFDVSTNRGVTFNAQNVASNVILETPTESGKLALKKDTVAKISANTSSSDTNASLNAAYPIADNPLGTMVAQKFGSGLSSSTNLYVRITSTEWFKLPGSNL</sequence>
<protein>
    <submittedName>
        <fullName evidence="1">Uncharacterized protein</fullName>
    </submittedName>
</protein>
<dbReference type="Proteomes" id="UP000693868">
    <property type="component" value="Segment"/>
</dbReference>
<evidence type="ECO:0000313" key="2">
    <source>
        <dbReference type="Proteomes" id="UP000693868"/>
    </source>
</evidence>
<organism evidence="1 2">
    <name type="scientific">Tenacibaculum phage Gundel_1</name>
    <dbReference type="NCBI Taxonomy" id="2745672"/>
    <lineage>
        <taxon>Viruses</taxon>
        <taxon>Duplodnaviria</taxon>
        <taxon>Heunggongvirae</taxon>
        <taxon>Uroviricota</taxon>
        <taxon>Caudoviricetes</taxon>
        <taxon>Pachyviridae</taxon>
        <taxon>Gundelvirus</taxon>
        <taxon>Gundelvirus Gundel</taxon>
    </lineage>
</organism>
<evidence type="ECO:0000313" key="1">
    <source>
        <dbReference type="EMBL" id="QQV91518.1"/>
    </source>
</evidence>